<comment type="domain">
    <text evidence="4">The jas domain is required for interaction with COI1.</text>
</comment>
<feature type="compositionally biased region" description="Basic and acidic residues" evidence="5">
    <location>
        <begin position="355"/>
        <end position="364"/>
    </location>
</feature>
<dbReference type="AlphaFoldDB" id="A0AAQ3JWZ0"/>
<comment type="function">
    <text evidence="4">Repressor of jasmonate responses.</text>
</comment>
<dbReference type="GO" id="GO:0005634">
    <property type="term" value="C:nucleus"/>
    <property type="evidence" value="ECO:0007669"/>
    <property type="project" value="UniProtKB-SubCell"/>
</dbReference>
<dbReference type="Pfam" id="PF06200">
    <property type="entry name" value="tify"/>
    <property type="match status" value="1"/>
</dbReference>
<dbReference type="GO" id="GO:2000022">
    <property type="term" value="P:regulation of jasmonic acid mediated signaling pathway"/>
    <property type="evidence" value="ECO:0007669"/>
    <property type="project" value="UniProtKB-UniRule"/>
</dbReference>
<feature type="compositionally biased region" description="Polar residues" evidence="5">
    <location>
        <begin position="336"/>
        <end position="350"/>
    </location>
</feature>
<evidence type="ECO:0000256" key="3">
    <source>
        <dbReference type="ARBA" id="ARBA00022843"/>
    </source>
</evidence>
<dbReference type="PANTHER" id="PTHR33077:SF90">
    <property type="entry name" value="PROTEIN TIFY 7"/>
    <property type="match status" value="1"/>
</dbReference>
<feature type="compositionally biased region" description="Gly residues" evidence="5">
    <location>
        <begin position="431"/>
        <end position="448"/>
    </location>
</feature>
<dbReference type="InterPro" id="IPR018467">
    <property type="entry name" value="CCT_CS"/>
</dbReference>
<dbReference type="InterPro" id="IPR040390">
    <property type="entry name" value="TIFY/JAZ"/>
</dbReference>
<evidence type="ECO:0000259" key="6">
    <source>
        <dbReference type="PROSITE" id="PS51320"/>
    </source>
</evidence>
<dbReference type="Pfam" id="PF09425">
    <property type="entry name" value="Jas_motif"/>
    <property type="match status" value="1"/>
</dbReference>
<sequence>MEPRCFFPSAHVGDQLQRAKAGGRIQAKRVLRAVPPSAMERDFLSAMAKEQILQEDSAVSGGSVPHQVSLSTNFPAMLPSMPTSTARRSTKTEGNCRSKHKPFLPPQVNFSVQQPFFPPVCWANCSWPSAERFGGRTPVTSAVDSSSAQASIIPREQSRLTLFYGGLVLVYEDVSFDKVEEIMLLARGNTLNATSKSKVPHALERSSESLNLSTGKSGNNISDEMEASVIPRAIPQARKASLARFLEKRKASVAFASRVFALRQLRSLARELEKNKAVMFANETLSALVEIAFEGGEWTFSIVDHQPATEVVAVLSVRRLWEMVNNHPSTKARINATASGDRSGDGSSTVCGDLGDNRRNEGSDGRPGGTRAGAAEKYAGNTGGDPSSVSVVPIAKDNRGRTMAARVVELASSDVERALATVELLCRVDKGGGGGSAMGRRGSGGGSSGEDHGEEGVRESGEARGWQV</sequence>
<feature type="compositionally biased region" description="Basic and acidic residues" evidence="5">
    <location>
        <begin position="449"/>
        <end position="462"/>
    </location>
</feature>
<evidence type="ECO:0000256" key="4">
    <source>
        <dbReference type="RuleBase" id="RU369065"/>
    </source>
</evidence>
<keyword evidence="8" id="KW-1185">Reference proteome</keyword>
<dbReference type="Proteomes" id="UP001327560">
    <property type="component" value="Chromosome 2"/>
</dbReference>
<evidence type="ECO:0000256" key="1">
    <source>
        <dbReference type="ARBA" id="ARBA00008614"/>
    </source>
</evidence>
<dbReference type="GO" id="GO:0009611">
    <property type="term" value="P:response to wounding"/>
    <property type="evidence" value="ECO:0007669"/>
    <property type="project" value="UniProtKB-UniRule"/>
</dbReference>
<feature type="region of interest" description="Disordered" evidence="5">
    <location>
        <begin position="430"/>
        <end position="468"/>
    </location>
</feature>
<name>A0AAQ3JWZ0_9LILI</name>
<keyword evidence="2 4" id="KW-1184">Jasmonic acid signaling pathway</keyword>
<evidence type="ECO:0000313" key="8">
    <source>
        <dbReference type="Proteomes" id="UP001327560"/>
    </source>
</evidence>
<dbReference type="InterPro" id="IPR010399">
    <property type="entry name" value="Tify_dom"/>
</dbReference>
<dbReference type="EMBL" id="CP136891">
    <property type="protein sequence ID" value="WOK96913.1"/>
    <property type="molecule type" value="Genomic_DNA"/>
</dbReference>
<keyword evidence="4" id="KW-0539">Nucleus</keyword>
<dbReference type="PANTHER" id="PTHR33077">
    <property type="entry name" value="PROTEIN TIFY 4A-RELATED-RELATED"/>
    <property type="match status" value="1"/>
</dbReference>
<gene>
    <name evidence="7" type="ORF">Cni_G05621</name>
</gene>
<comment type="subcellular location">
    <subcellularLocation>
        <location evidence="4">Nucleus</location>
    </subcellularLocation>
</comment>
<protein>
    <recommendedName>
        <fullName evidence="4">Protein TIFY</fullName>
    </recommendedName>
    <alternativeName>
        <fullName evidence="4">Jasmonate ZIM domain-containing protein</fullName>
    </alternativeName>
</protein>
<proteinExistence type="inferred from homology"/>
<dbReference type="GO" id="GO:0031347">
    <property type="term" value="P:regulation of defense response"/>
    <property type="evidence" value="ECO:0007669"/>
    <property type="project" value="UniProtKB-UniRule"/>
</dbReference>
<feature type="region of interest" description="Disordered" evidence="5">
    <location>
        <begin position="74"/>
        <end position="98"/>
    </location>
</feature>
<evidence type="ECO:0000313" key="7">
    <source>
        <dbReference type="EMBL" id="WOK96913.1"/>
    </source>
</evidence>
<evidence type="ECO:0000256" key="2">
    <source>
        <dbReference type="ARBA" id="ARBA00022819"/>
    </source>
</evidence>
<comment type="similarity">
    <text evidence="1 4">Belongs to the TIFY/JAZ family.</text>
</comment>
<keyword evidence="3" id="KW-0832">Ubl conjugation</keyword>
<reference evidence="7 8" key="1">
    <citation type="submission" date="2023-10" db="EMBL/GenBank/DDBJ databases">
        <title>Chromosome-scale genome assembly provides insights into flower coloration mechanisms of Canna indica.</title>
        <authorList>
            <person name="Li C."/>
        </authorList>
    </citation>
    <scope>NUCLEOTIDE SEQUENCE [LARGE SCALE GENOMIC DNA]</scope>
    <source>
        <tissue evidence="7">Flower</tissue>
    </source>
</reference>
<accession>A0AAQ3JWZ0</accession>
<dbReference type="SMART" id="SM00979">
    <property type="entry name" value="TIFY"/>
    <property type="match status" value="1"/>
</dbReference>
<feature type="region of interest" description="Disordered" evidence="5">
    <location>
        <begin position="332"/>
        <end position="391"/>
    </location>
</feature>
<evidence type="ECO:0000256" key="5">
    <source>
        <dbReference type="SAM" id="MobiDB-lite"/>
    </source>
</evidence>
<dbReference type="PROSITE" id="PS51320">
    <property type="entry name" value="TIFY"/>
    <property type="match status" value="1"/>
</dbReference>
<organism evidence="7 8">
    <name type="scientific">Canna indica</name>
    <name type="common">Indian-shot</name>
    <dbReference type="NCBI Taxonomy" id="4628"/>
    <lineage>
        <taxon>Eukaryota</taxon>
        <taxon>Viridiplantae</taxon>
        <taxon>Streptophyta</taxon>
        <taxon>Embryophyta</taxon>
        <taxon>Tracheophyta</taxon>
        <taxon>Spermatophyta</taxon>
        <taxon>Magnoliopsida</taxon>
        <taxon>Liliopsida</taxon>
        <taxon>Zingiberales</taxon>
        <taxon>Cannaceae</taxon>
        <taxon>Canna</taxon>
    </lineage>
</organism>
<feature type="domain" description="Tify" evidence="6">
    <location>
        <begin position="153"/>
        <end position="188"/>
    </location>
</feature>